<proteinExistence type="inferred from homology"/>
<comment type="similarity">
    <text evidence="3">Belongs to the APC13 family.</text>
</comment>
<feature type="compositionally biased region" description="Basic and acidic residues" evidence="12">
    <location>
        <begin position="42"/>
        <end position="57"/>
    </location>
</feature>
<evidence type="ECO:0000256" key="1">
    <source>
        <dbReference type="ARBA" id="ARBA00004123"/>
    </source>
</evidence>
<evidence type="ECO:0000256" key="7">
    <source>
        <dbReference type="ARBA" id="ARBA00022786"/>
    </source>
</evidence>
<evidence type="ECO:0000313" key="14">
    <source>
        <dbReference type="RefSeq" id="XP_014676950.1"/>
    </source>
</evidence>
<keyword evidence="8" id="KW-0539">Nucleus</keyword>
<evidence type="ECO:0000256" key="3">
    <source>
        <dbReference type="ARBA" id="ARBA00006940"/>
    </source>
</evidence>
<dbReference type="RefSeq" id="XP_014676951.1">
    <property type="nucleotide sequence ID" value="XM_014821465.1"/>
</dbReference>
<evidence type="ECO:0000256" key="11">
    <source>
        <dbReference type="ARBA" id="ARBA00045696"/>
    </source>
</evidence>
<comment type="subcellular location">
    <subcellularLocation>
        <location evidence="1">Nucleus</location>
    </subcellularLocation>
</comment>
<dbReference type="GeneID" id="106816830"/>
<keyword evidence="7" id="KW-0833">Ubl conjugation pathway</keyword>
<dbReference type="PANTHER" id="PTHR28672:SF1">
    <property type="entry name" value="ANAPHASE-PROMOTING COMPLEX SUBUNIT 13"/>
    <property type="match status" value="1"/>
</dbReference>
<comment type="pathway">
    <text evidence="2">Protein modification; protein ubiquitination.</text>
</comment>
<sequence length="75" mass="8585">MDSEYIRDGRLMDIVDEAWRAEKLPDDLIAVPVMELPELEPDNGHSNETLREQEQKWNDLALSNLHDPPPTSSNS</sequence>
<protein>
    <recommendedName>
        <fullName evidence="4">Anaphase-promoting complex subunit 13</fullName>
    </recommendedName>
    <alternativeName>
        <fullName evidence="10">Cyclosome subunit 13</fullName>
    </alternativeName>
</protein>
<gene>
    <name evidence="14 15" type="primary">LOC106816830</name>
</gene>
<dbReference type="Pfam" id="PF05839">
    <property type="entry name" value="Apc13p"/>
    <property type="match status" value="1"/>
</dbReference>
<keyword evidence="6" id="KW-0498">Mitosis</keyword>
<evidence type="ECO:0000256" key="6">
    <source>
        <dbReference type="ARBA" id="ARBA00022776"/>
    </source>
</evidence>
<name>A0ABM1EXN0_PRICU</name>
<keyword evidence="13" id="KW-1185">Reference proteome</keyword>
<dbReference type="RefSeq" id="XP_014676950.1">
    <property type="nucleotide sequence ID" value="XM_014821464.1"/>
</dbReference>
<organism evidence="13 15">
    <name type="scientific">Priapulus caudatus</name>
    <name type="common">Priapulid worm</name>
    <dbReference type="NCBI Taxonomy" id="37621"/>
    <lineage>
        <taxon>Eukaryota</taxon>
        <taxon>Metazoa</taxon>
        <taxon>Ecdysozoa</taxon>
        <taxon>Scalidophora</taxon>
        <taxon>Priapulida</taxon>
        <taxon>Priapulimorpha</taxon>
        <taxon>Priapulimorphida</taxon>
        <taxon>Priapulidae</taxon>
        <taxon>Priapulus</taxon>
    </lineage>
</organism>
<feature type="region of interest" description="Disordered" evidence="12">
    <location>
        <begin position="38"/>
        <end position="75"/>
    </location>
</feature>
<evidence type="ECO:0000256" key="8">
    <source>
        <dbReference type="ARBA" id="ARBA00023242"/>
    </source>
</evidence>
<dbReference type="PANTHER" id="PTHR28672">
    <property type="entry name" value="ANAPHASE-PROMOTING COMPLEX SUBUNIT 13"/>
    <property type="match status" value="1"/>
</dbReference>
<evidence type="ECO:0000256" key="5">
    <source>
        <dbReference type="ARBA" id="ARBA00022618"/>
    </source>
</evidence>
<accession>A0ABM1EXN0</accession>
<comment type="function">
    <text evidence="11">Component of the anaphase promoting complex/cyclosome (APC/C), a cell cycle-regulated E3 ubiquitin ligase that controls progression through mitosis and the G1 phase of the cell cycle. The APC/C complex acts by mediating ubiquitination and subsequent degradation of target proteins: it mainly mediates the formation of 'Lys-11'-linked polyubiquitin chains and, to a lower extent, the formation of 'Lys-48'- and 'Lys-63'-linked polyubiquitin chains. The APC/C complex catalyzes assembly of branched 'Lys-11'-/'Lys-48'-linked branched ubiquitin chains on target proteins.</text>
</comment>
<evidence type="ECO:0000256" key="4">
    <source>
        <dbReference type="ARBA" id="ARBA00013935"/>
    </source>
</evidence>
<evidence type="ECO:0000313" key="15">
    <source>
        <dbReference type="RefSeq" id="XP_014676951.1"/>
    </source>
</evidence>
<evidence type="ECO:0000256" key="12">
    <source>
        <dbReference type="SAM" id="MobiDB-lite"/>
    </source>
</evidence>
<dbReference type="Proteomes" id="UP000695022">
    <property type="component" value="Unplaced"/>
</dbReference>
<dbReference type="InterPro" id="IPR008401">
    <property type="entry name" value="Apc13"/>
</dbReference>
<evidence type="ECO:0000256" key="2">
    <source>
        <dbReference type="ARBA" id="ARBA00004906"/>
    </source>
</evidence>
<evidence type="ECO:0000313" key="13">
    <source>
        <dbReference type="Proteomes" id="UP000695022"/>
    </source>
</evidence>
<evidence type="ECO:0000256" key="10">
    <source>
        <dbReference type="ARBA" id="ARBA00031338"/>
    </source>
</evidence>
<reference evidence="14 15" key="1">
    <citation type="submission" date="2025-05" db="UniProtKB">
        <authorList>
            <consortium name="RefSeq"/>
        </authorList>
    </citation>
    <scope>IDENTIFICATION</scope>
</reference>
<keyword evidence="9" id="KW-0131">Cell cycle</keyword>
<evidence type="ECO:0000256" key="9">
    <source>
        <dbReference type="ARBA" id="ARBA00023306"/>
    </source>
</evidence>
<keyword evidence="5" id="KW-0132">Cell division</keyword>